<keyword evidence="3" id="KW-1185">Reference proteome</keyword>
<comment type="caution">
    <text evidence="2">The sequence shown here is derived from an EMBL/GenBank/DDBJ whole genome shotgun (WGS) entry which is preliminary data.</text>
</comment>
<protein>
    <recommendedName>
        <fullName evidence="1">RES domain-containing protein</fullName>
    </recommendedName>
</protein>
<accession>N9MUM4</accession>
<dbReference type="eggNOG" id="ENOG502Z9NV">
    <property type="taxonomic scope" value="Bacteria"/>
</dbReference>
<dbReference type="HOGENOM" id="CLU_042379_1_0_6"/>
<dbReference type="SMART" id="SM00953">
    <property type="entry name" value="RES"/>
    <property type="match status" value="1"/>
</dbReference>
<evidence type="ECO:0000313" key="2">
    <source>
        <dbReference type="EMBL" id="ENW94406.1"/>
    </source>
</evidence>
<reference evidence="2 3" key="1">
    <citation type="submission" date="2013-02" db="EMBL/GenBank/DDBJ databases">
        <title>The Genome Sequence of Acinetobacter sp. ANC 4105.</title>
        <authorList>
            <consortium name="The Broad Institute Genome Sequencing Platform"/>
            <consortium name="The Broad Institute Genome Sequencing Center for Infectious Disease"/>
            <person name="Cerqueira G."/>
            <person name="Feldgarden M."/>
            <person name="Courvalin P."/>
            <person name="Perichon B."/>
            <person name="Grillot-Courvalin C."/>
            <person name="Clermont D."/>
            <person name="Rocha E."/>
            <person name="Yoon E.-J."/>
            <person name="Nemec A."/>
            <person name="Walker B."/>
            <person name="Young S.K."/>
            <person name="Zeng Q."/>
            <person name="Gargeya S."/>
            <person name="Fitzgerald M."/>
            <person name="Haas B."/>
            <person name="Abouelleil A."/>
            <person name="Alvarado L."/>
            <person name="Arachchi H.M."/>
            <person name="Berlin A.M."/>
            <person name="Chapman S.B."/>
            <person name="Dewar J."/>
            <person name="Goldberg J."/>
            <person name="Griggs A."/>
            <person name="Gujja S."/>
            <person name="Hansen M."/>
            <person name="Howarth C."/>
            <person name="Imamovic A."/>
            <person name="Larimer J."/>
            <person name="McCowan C."/>
            <person name="Murphy C."/>
            <person name="Neiman D."/>
            <person name="Pearson M."/>
            <person name="Priest M."/>
            <person name="Roberts A."/>
            <person name="Saif S."/>
            <person name="Shea T."/>
            <person name="Sisk P."/>
            <person name="Sykes S."/>
            <person name="Wortman J."/>
            <person name="Nusbaum C."/>
            <person name="Birren B."/>
        </authorList>
    </citation>
    <scope>NUCLEOTIDE SEQUENCE [LARGE SCALE GENOMIC DNA]</scope>
    <source>
        <strain evidence="2 3">ANC 4105</strain>
    </source>
</reference>
<organism evidence="2 3">
    <name type="scientific">Acinetobacter dispersus</name>
    <dbReference type="NCBI Taxonomy" id="70348"/>
    <lineage>
        <taxon>Bacteria</taxon>
        <taxon>Pseudomonadati</taxon>
        <taxon>Pseudomonadota</taxon>
        <taxon>Gammaproteobacteria</taxon>
        <taxon>Moraxellales</taxon>
        <taxon>Moraxellaceae</taxon>
        <taxon>Acinetobacter</taxon>
    </lineage>
</organism>
<dbReference type="EMBL" id="APRL01000010">
    <property type="protein sequence ID" value="ENW94406.1"/>
    <property type="molecule type" value="Genomic_DNA"/>
</dbReference>
<gene>
    <name evidence="2" type="ORF">F904_01332</name>
</gene>
<feature type="domain" description="RES" evidence="1">
    <location>
        <begin position="218"/>
        <end position="371"/>
    </location>
</feature>
<dbReference type="InterPro" id="IPR014914">
    <property type="entry name" value="RES_dom"/>
</dbReference>
<dbReference type="InterPro" id="IPR041206">
    <property type="entry name" value="HEPN/RES_NTD1"/>
</dbReference>
<evidence type="ECO:0000259" key="1">
    <source>
        <dbReference type="SMART" id="SM00953"/>
    </source>
</evidence>
<dbReference type="Proteomes" id="UP000013261">
    <property type="component" value="Unassembled WGS sequence"/>
</dbReference>
<dbReference type="AlphaFoldDB" id="N9MUM4"/>
<dbReference type="PATRIC" id="fig|1217703.3.peg.1281"/>
<dbReference type="Pfam" id="PF18870">
    <property type="entry name" value="HEPN_RES_NTD1"/>
    <property type="match status" value="1"/>
</dbReference>
<dbReference type="RefSeq" id="WP_005186506.1">
    <property type="nucleotide sequence ID" value="NZ_KB850049.1"/>
</dbReference>
<dbReference type="Pfam" id="PF08808">
    <property type="entry name" value="RES"/>
    <property type="match status" value="1"/>
</dbReference>
<evidence type="ECO:0000313" key="3">
    <source>
        <dbReference type="Proteomes" id="UP000013261"/>
    </source>
</evidence>
<name>N9MUM4_9GAMM</name>
<sequence length="381" mass="44292">MGYWSDYQIKQSEQPNLSSVNKTVCSDCAMDDFLSDLVLKNLCSNKCSYCLKRSEQYIATSYEVIMQHIYKTIFLYYKDAQETNMPYVEKSWLNDQVDIEDIFLDFDPGWCEQLSDDLKSSADPNWYLIHHVDSDWIALAEHEIFAYGWNKFKEQVLYKTRYLFLNQTESYGSEDIPVSSMLNELAQLCRDLNLIKEIPKDTEVFRVRSHCDNKSFTQFSDMGVPPRGIASAGRMNPAGISYFYVAYDEVTAISEVITNQEYWSIAKFKLKENIQVIDFSNIPKVPSEFDIKAISEREKLLFLHNFVNDLSKPVEKDGREHVDYVPTQIVSEFFRYVFLPTIKGLKYNSIKNVGGLNIAFFESDNDELEKIFELISISLNN</sequence>
<proteinExistence type="predicted"/>
<dbReference type="OrthoDB" id="648213at2"/>